<evidence type="ECO:0000313" key="2">
    <source>
        <dbReference type="Proteomes" id="UP000799779"/>
    </source>
</evidence>
<gene>
    <name evidence="1" type="ORF">P154DRAFT_269636</name>
</gene>
<sequence>MCYIAWDVHMDADTHACQTFPRLTWAIPVDVTQLGSSLEAYNNQQHAIFTFRLCHRFRPGPLSRLPQEILELIVEEALHSEQPAILADWVRDYECFQNRCSFSHHFRPYRPAIGRAFDASFRDDIQLLSLNPEERADFLQDHLKGYQAYDDDIWEYTDAANDVHFDRADEWCNRTCSCAHTENPRKSEGNFVKLNTLLNNYFGLEAVILHEAMSACVTAFLGTLESSRGMHGSSLNSLCFLALPTKISLDRTKRSPGAYQNALLIDRPLAFWQVIDPAVFILSQEQRRRFAKAMRVLRLKPTLQLQQLSPLVESISKDKSGASTKEEVLAFLDEHTKDAYPNKDAVDEEKLRRFLGCQSKEVARQPWPQLMNLMQSAVVYPN</sequence>
<proteinExistence type="predicted"/>
<evidence type="ECO:0000313" key="1">
    <source>
        <dbReference type="EMBL" id="KAF1997893.1"/>
    </source>
</evidence>
<keyword evidence="2" id="KW-1185">Reference proteome</keyword>
<accession>A0A6A5W7H1</accession>
<dbReference type="OrthoDB" id="3795850at2759"/>
<organism evidence="1 2">
    <name type="scientific">Amniculicola lignicola CBS 123094</name>
    <dbReference type="NCBI Taxonomy" id="1392246"/>
    <lineage>
        <taxon>Eukaryota</taxon>
        <taxon>Fungi</taxon>
        <taxon>Dikarya</taxon>
        <taxon>Ascomycota</taxon>
        <taxon>Pezizomycotina</taxon>
        <taxon>Dothideomycetes</taxon>
        <taxon>Pleosporomycetidae</taxon>
        <taxon>Pleosporales</taxon>
        <taxon>Amniculicolaceae</taxon>
        <taxon>Amniculicola</taxon>
    </lineage>
</organism>
<name>A0A6A5W7H1_9PLEO</name>
<protein>
    <submittedName>
        <fullName evidence="1">Uncharacterized protein</fullName>
    </submittedName>
</protein>
<dbReference type="AlphaFoldDB" id="A0A6A5W7H1"/>
<dbReference type="Proteomes" id="UP000799779">
    <property type="component" value="Unassembled WGS sequence"/>
</dbReference>
<reference evidence="1" key="1">
    <citation type="journal article" date="2020" name="Stud. Mycol.">
        <title>101 Dothideomycetes genomes: a test case for predicting lifestyles and emergence of pathogens.</title>
        <authorList>
            <person name="Haridas S."/>
            <person name="Albert R."/>
            <person name="Binder M."/>
            <person name="Bloem J."/>
            <person name="Labutti K."/>
            <person name="Salamov A."/>
            <person name="Andreopoulos B."/>
            <person name="Baker S."/>
            <person name="Barry K."/>
            <person name="Bills G."/>
            <person name="Bluhm B."/>
            <person name="Cannon C."/>
            <person name="Castanera R."/>
            <person name="Culley D."/>
            <person name="Daum C."/>
            <person name="Ezra D."/>
            <person name="Gonzalez J."/>
            <person name="Henrissat B."/>
            <person name="Kuo A."/>
            <person name="Liang C."/>
            <person name="Lipzen A."/>
            <person name="Lutzoni F."/>
            <person name="Magnuson J."/>
            <person name="Mondo S."/>
            <person name="Nolan M."/>
            <person name="Ohm R."/>
            <person name="Pangilinan J."/>
            <person name="Park H.-J."/>
            <person name="Ramirez L."/>
            <person name="Alfaro M."/>
            <person name="Sun H."/>
            <person name="Tritt A."/>
            <person name="Yoshinaga Y."/>
            <person name="Zwiers L.-H."/>
            <person name="Turgeon B."/>
            <person name="Goodwin S."/>
            <person name="Spatafora J."/>
            <person name="Crous P."/>
            <person name="Grigoriev I."/>
        </authorList>
    </citation>
    <scope>NUCLEOTIDE SEQUENCE</scope>
    <source>
        <strain evidence="1">CBS 123094</strain>
    </source>
</reference>
<dbReference type="EMBL" id="ML977608">
    <property type="protein sequence ID" value="KAF1997893.1"/>
    <property type="molecule type" value="Genomic_DNA"/>
</dbReference>